<dbReference type="PROSITE" id="PS50192">
    <property type="entry name" value="T_SNARE"/>
    <property type="match status" value="1"/>
</dbReference>
<dbReference type="SMART" id="SM00466">
    <property type="entry name" value="SRA"/>
    <property type="match status" value="1"/>
</dbReference>
<sequence length="1451" mass="162318">MLTADVFAPHHELDALTTELDNRIETLAYGNQDLQKAALLATKCIFDLSLESEQRSKNPIDDLLSSLNPIQKPQTRSQSKANDPPPQLSSLKTFESTPISSLFVENMDAEQIWMQLDLRAQTICDLLDFALETGKSDEEELPGDEEEDGLQEVMKAIENGEEFDFDALREELEEEGDEGEWEDESESESEGESDEMGGLTDEGEDVVRLQQSDEEHSDSGPNNTLFDVIKSSARSKKKKGAAHGLNDGFFDLDAFNAETEQAEAKKSSRGRLAEEGDSSEDEDMAVDLFTTLKDDEENEGATDIFYRDFFEAPRNVDTRPRPQSKGQSGRVRFHDEVRVKKIKAKGKSLPLSFLYGGAMDEMEDEEDGVESGDDALEAEDGDWSATLDSEDESMGSDEDGMSVDQDSDEEDEEDESTSHVSEEDNRTTIERLKDDLFADDDDFHEHDDMTAHERRQAALREQITQLEAENVAKKEWTLMGEADSRSRPQNSLLEEDLEFERVMKPIPVISEDVVQGLEQRIKARILESRFDDVIRIRPLEDKPFLPSRIIELQDTKSTQSLAQIYETDYLATQGAVVDDRDGKLKKEHEEIEQQWEKICSKLDALCNAHFVPKQPKAAISTISNVATASLESALPTAKATTSILAPEEVFNPSTSETRSRSELTPTEKRALRAKERKTKKKERQTMEKSADKLARVSKGISGAKKEKQTALQSIVKSGKGVTVVGKQAKGLTSAKKRQKGTACTHAITCDYIMIDRNERCQLFHSHIPITIMNFFNRKEKNLIPPVSAPTPAGNQSYTPSNYSASYRSSSSATYVASRDGDPYNSSYTPSTMSRSSSQTAGYPNSEDHPPSDRFSRNRGVPDAYARGEANLEQDRSALLGGYKKTGGSGRFFDGPEMKPSANPGEETEEDVEGIKQQTRYMKQESVNSTRNALRMAREAEETARNTLGRLGDQSEKLANTERHLDVAKGHSARAEDKTDELKQLNRSIFRPVIVFNKDKKRAAQEAKIQARFEEERDEREKAMSDIRESQNRLGKATTYGRDDDEEVIGGGGRRMLSGTQQKDRMEQRKRFQFEATASDDEMEDELDDNLNEISDVTKRLKALGTAMGQELDTQNSRIERIGDKAESLDGRIFRNTERNRELLKSLGLEKPLIEPREKPRKKAPPPKRKAPIDTEEADAPAVKVQRVDAEDSKETANESGLRRSSRNSARKIDYSKEQSIGLPQPVIRNKALENDGPMGREAGNRLHDPKTYGHIPGVAVGTWWMSREACSRDAIHAPWVGGISGGSQGAYSVALSGGYDDDVDLGYALIRFAFTSTCVLCSLFTKDTGGRDLKGTKTAPKNLRTAPQSSDQTFENNFNKMLQRSCETKKPVRVVRGFKLKSKYAPIEGYRYDGLYTVEKAWLEKGLNPKGYLVCKYAFKRLPGQPPLPVNDECDEDEKPEDQELTSAEEA</sequence>
<evidence type="ECO:0000256" key="5">
    <source>
        <dbReference type="ARBA" id="ARBA00023274"/>
    </source>
</evidence>
<feature type="compositionally biased region" description="Basic and acidic residues" evidence="8">
    <location>
        <begin position="683"/>
        <end position="694"/>
    </location>
</feature>
<feature type="region of interest" description="Disordered" evidence="8">
    <location>
        <begin position="1424"/>
        <end position="1451"/>
    </location>
</feature>
<dbReference type="Pfam" id="PF04006">
    <property type="entry name" value="Mpp10"/>
    <property type="match status" value="1"/>
</dbReference>
<keyword evidence="3" id="KW-0698">rRNA processing</keyword>
<dbReference type="InterPro" id="IPR000727">
    <property type="entry name" value="T_SNARE_dom"/>
</dbReference>
<comment type="similarity">
    <text evidence="6">Belongs to the MPP10 family.</text>
</comment>
<feature type="compositionally biased region" description="Basic and acidic residues" evidence="8">
    <location>
        <begin position="262"/>
        <end position="274"/>
    </location>
</feature>
<evidence type="ECO:0000256" key="1">
    <source>
        <dbReference type="ARBA" id="ARBA00004604"/>
    </source>
</evidence>
<dbReference type="CDD" id="cd15857">
    <property type="entry name" value="SNARE_SEC9C"/>
    <property type="match status" value="1"/>
</dbReference>
<comment type="caution">
    <text evidence="11">The sequence shown here is derived from an EMBL/GenBank/DDBJ whole genome shotgun (WGS) entry which is preliminary data.</text>
</comment>
<feature type="region of interest" description="Disordered" evidence="8">
    <location>
        <begin position="786"/>
        <end position="860"/>
    </location>
</feature>
<comment type="subcellular location">
    <subcellularLocation>
        <location evidence="1">Nucleus</location>
        <location evidence="1">Nucleolus</location>
    </subcellularLocation>
</comment>
<feature type="domain" description="YDG" evidence="10">
    <location>
        <begin position="1253"/>
        <end position="1421"/>
    </location>
</feature>
<dbReference type="SMART" id="SM00397">
    <property type="entry name" value="t_SNARE"/>
    <property type="match status" value="2"/>
</dbReference>
<feature type="region of interest" description="Disordered" evidence="8">
    <location>
        <begin position="260"/>
        <end position="284"/>
    </location>
</feature>
<feature type="compositionally biased region" description="Acidic residues" evidence="8">
    <location>
        <begin position="360"/>
        <end position="415"/>
    </location>
</feature>
<feature type="region of interest" description="Disordered" evidence="8">
    <location>
        <begin position="1146"/>
        <end position="1212"/>
    </location>
</feature>
<evidence type="ECO:0000256" key="6">
    <source>
        <dbReference type="ARBA" id="ARBA00029455"/>
    </source>
</evidence>
<feature type="region of interest" description="Disordered" evidence="8">
    <location>
        <begin position="72"/>
        <end position="92"/>
    </location>
</feature>
<evidence type="ECO:0000313" key="11">
    <source>
        <dbReference type="EMBL" id="KAJ3576649.1"/>
    </source>
</evidence>
<dbReference type="PANTHER" id="PTHR17039:SF0">
    <property type="entry name" value="U3 SMALL NUCLEOLAR RIBONUCLEOPROTEIN PROTEIN MPP10"/>
    <property type="match status" value="1"/>
</dbReference>
<dbReference type="GO" id="GO:0032040">
    <property type="term" value="C:small-subunit processome"/>
    <property type="evidence" value="ECO:0007669"/>
    <property type="project" value="TreeGrafter"/>
</dbReference>
<feature type="compositionally biased region" description="Basic and acidic residues" evidence="8">
    <location>
        <begin position="205"/>
        <end position="218"/>
    </location>
</feature>
<feature type="compositionally biased region" description="Basic residues" evidence="8">
    <location>
        <begin position="1158"/>
        <end position="1169"/>
    </location>
</feature>
<dbReference type="Gene3D" id="1.20.5.110">
    <property type="match status" value="2"/>
</dbReference>
<feature type="compositionally biased region" description="Basic and acidic residues" evidence="8">
    <location>
        <begin position="657"/>
        <end position="673"/>
    </location>
</feature>
<evidence type="ECO:0000256" key="2">
    <source>
        <dbReference type="ARBA" id="ARBA00022517"/>
    </source>
</evidence>
<evidence type="ECO:0000313" key="12">
    <source>
        <dbReference type="Proteomes" id="UP001213000"/>
    </source>
</evidence>
<dbReference type="GO" id="GO:0005732">
    <property type="term" value="C:sno(s)RNA-containing ribonucleoprotein complex"/>
    <property type="evidence" value="ECO:0007669"/>
    <property type="project" value="InterPro"/>
</dbReference>
<feature type="compositionally biased region" description="Polar residues" evidence="8">
    <location>
        <begin position="72"/>
        <end position="81"/>
    </location>
</feature>
<evidence type="ECO:0000256" key="3">
    <source>
        <dbReference type="ARBA" id="ARBA00022552"/>
    </source>
</evidence>
<feature type="compositionally biased region" description="Basic and acidic residues" evidence="8">
    <location>
        <begin position="1185"/>
        <end position="1196"/>
    </location>
</feature>
<dbReference type="Proteomes" id="UP001213000">
    <property type="component" value="Unassembled WGS sequence"/>
</dbReference>
<dbReference type="Pfam" id="PF02182">
    <property type="entry name" value="SAD_SRA"/>
    <property type="match status" value="1"/>
</dbReference>
<evidence type="ECO:0000256" key="4">
    <source>
        <dbReference type="ARBA" id="ARBA00023242"/>
    </source>
</evidence>
<dbReference type="EMBL" id="JANIEX010000007">
    <property type="protein sequence ID" value="KAJ3576649.1"/>
    <property type="molecule type" value="Genomic_DNA"/>
</dbReference>
<feature type="compositionally biased region" description="Low complexity" evidence="8">
    <location>
        <begin position="800"/>
        <end position="817"/>
    </location>
</feature>
<feature type="region of interest" description="Disordered" evidence="8">
    <location>
        <begin position="879"/>
        <end position="912"/>
    </location>
</feature>
<feature type="compositionally biased region" description="Acidic residues" evidence="8">
    <location>
        <begin position="1432"/>
        <end position="1451"/>
    </location>
</feature>
<dbReference type="PROSITE" id="PS51015">
    <property type="entry name" value="YDG"/>
    <property type="match status" value="1"/>
</dbReference>
<reference evidence="11" key="1">
    <citation type="submission" date="2022-07" db="EMBL/GenBank/DDBJ databases">
        <title>Genome Sequence of Leucocoprinus birnbaumii.</title>
        <authorList>
            <person name="Buettner E."/>
        </authorList>
    </citation>
    <scope>NUCLEOTIDE SEQUENCE</scope>
    <source>
        <strain evidence="11">VT141</strain>
    </source>
</reference>
<dbReference type="GO" id="GO:0034457">
    <property type="term" value="C:Mpp10 complex"/>
    <property type="evidence" value="ECO:0007669"/>
    <property type="project" value="InterPro"/>
</dbReference>
<feature type="compositionally biased region" description="Basic and acidic residues" evidence="8">
    <location>
        <begin position="845"/>
        <end position="855"/>
    </location>
</feature>
<dbReference type="InterPro" id="IPR003105">
    <property type="entry name" value="SRA_YDG"/>
</dbReference>
<feature type="compositionally biased region" description="Low complexity" evidence="8">
    <location>
        <begin position="825"/>
        <end position="839"/>
    </location>
</feature>
<feature type="region of interest" description="Disordered" evidence="8">
    <location>
        <begin position="168"/>
        <end position="248"/>
    </location>
</feature>
<accession>A0AAD5YVX3</accession>
<feature type="compositionally biased region" description="Basic and acidic residues" evidence="8">
    <location>
        <begin position="416"/>
        <end position="432"/>
    </location>
</feature>
<keyword evidence="4 7" id="KW-0539">Nucleus</keyword>
<protein>
    <recommendedName>
        <fullName evidence="13">YDG domain-containing protein</fullName>
    </recommendedName>
</protein>
<dbReference type="InterPro" id="IPR015947">
    <property type="entry name" value="PUA-like_sf"/>
</dbReference>
<evidence type="ECO:0008006" key="13">
    <source>
        <dbReference type="Google" id="ProtNLM"/>
    </source>
</evidence>
<name>A0AAD5YVX3_9AGAR</name>
<feature type="region of interest" description="Disordered" evidence="8">
    <location>
        <begin position="1013"/>
        <end position="1066"/>
    </location>
</feature>
<dbReference type="SUPFAM" id="SSF88697">
    <property type="entry name" value="PUA domain-like"/>
    <property type="match status" value="1"/>
</dbReference>
<feature type="compositionally biased region" description="Acidic residues" evidence="8">
    <location>
        <begin position="168"/>
        <end position="195"/>
    </location>
</feature>
<keyword evidence="2" id="KW-0690">Ribosome biogenesis</keyword>
<keyword evidence="5" id="KW-0687">Ribonucleoprotein</keyword>
<dbReference type="InterPro" id="IPR036987">
    <property type="entry name" value="SRA-YDG_sf"/>
</dbReference>
<organism evidence="11 12">
    <name type="scientific">Leucocoprinus birnbaumii</name>
    <dbReference type="NCBI Taxonomy" id="56174"/>
    <lineage>
        <taxon>Eukaryota</taxon>
        <taxon>Fungi</taxon>
        <taxon>Dikarya</taxon>
        <taxon>Basidiomycota</taxon>
        <taxon>Agaricomycotina</taxon>
        <taxon>Agaricomycetes</taxon>
        <taxon>Agaricomycetidae</taxon>
        <taxon>Agaricales</taxon>
        <taxon>Agaricineae</taxon>
        <taxon>Agaricaceae</taxon>
        <taxon>Leucocoprinus</taxon>
    </lineage>
</organism>
<feature type="region of interest" description="Disordered" evidence="8">
    <location>
        <begin position="648"/>
        <end position="707"/>
    </location>
</feature>
<dbReference type="InterPro" id="IPR012173">
    <property type="entry name" value="Mpp10"/>
</dbReference>
<feature type="domain" description="T-SNARE coiled-coil homology" evidence="9">
    <location>
        <begin position="1080"/>
        <end position="1142"/>
    </location>
</feature>
<dbReference type="CDD" id="cd15886">
    <property type="entry name" value="SNARE_SEC9N"/>
    <property type="match status" value="1"/>
</dbReference>
<feature type="compositionally biased region" description="Basic and acidic residues" evidence="8">
    <location>
        <begin position="1013"/>
        <end position="1030"/>
    </location>
</feature>
<proteinExistence type="inferred from homology"/>
<evidence type="ECO:0000256" key="8">
    <source>
        <dbReference type="SAM" id="MobiDB-lite"/>
    </source>
</evidence>
<evidence type="ECO:0000259" key="9">
    <source>
        <dbReference type="PROSITE" id="PS50192"/>
    </source>
</evidence>
<evidence type="ECO:0000256" key="7">
    <source>
        <dbReference type="PROSITE-ProRule" id="PRU00358"/>
    </source>
</evidence>
<evidence type="ECO:0000259" key="10">
    <source>
        <dbReference type="PROSITE" id="PS51015"/>
    </source>
</evidence>
<keyword evidence="12" id="KW-1185">Reference proteome</keyword>
<gene>
    <name evidence="11" type="ORF">NP233_g290</name>
</gene>
<feature type="region of interest" description="Disordered" evidence="8">
    <location>
        <begin position="358"/>
        <end position="432"/>
    </location>
</feature>
<dbReference type="Gene3D" id="2.30.280.10">
    <property type="entry name" value="SRA-YDG"/>
    <property type="match status" value="1"/>
</dbReference>
<dbReference type="SUPFAM" id="SSF58038">
    <property type="entry name" value="SNARE fusion complex"/>
    <property type="match status" value="2"/>
</dbReference>
<feature type="compositionally biased region" description="Acidic residues" evidence="8">
    <location>
        <begin position="275"/>
        <end position="284"/>
    </location>
</feature>
<dbReference type="GO" id="GO:0006364">
    <property type="term" value="P:rRNA processing"/>
    <property type="evidence" value="ECO:0007669"/>
    <property type="project" value="UniProtKB-KW"/>
</dbReference>
<dbReference type="PANTHER" id="PTHR17039">
    <property type="entry name" value="U3 SMALL NUCLEOLAR RIBONUCLEOPROTEIN PROTEIN MPP10"/>
    <property type="match status" value="1"/>
</dbReference>